<organism evidence="1 2">
    <name type="scientific">Burkholderia stabilis</name>
    <dbReference type="NCBI Taxonomy" id="95485"/>
    <lineage>
        <taxon>Bacteria</taxon>
        <taxon>Pseudomonadati</taxon>
        <taxon>Pseudomonadota</taxon>
        <taxon>Betaproteobacteria</taxon>
        <taxon>Burkholderiales</taxon>
        <taxon>Burkholderiaceae</taxon>
        <taxon>Burkholderia</taxon>
        <taxon>Burkholderia cepacia complex</taxon>
    </lineage>
</organism>
<proteinExistence type="predicted"/>
<dbReference type="EMBL" id="LR025743">
    <property type="protein sequence ID" value="VBB15436.1"/>
    <property type="molecule type" value="Genomic_DNA"/>
</dbReference>
<sequence>MLTDYHQLVWVQHPVGDGWTDAPDLVIWAAVDSLDAVWRDTPEYVGRDGVTGRRYGANAGSA</sequence>
<evidence type="ECO:0000313" key="2">
    <source>
        <dbReference type="Proteomes" id="UP000268684"/>
    </source>
</evidence>
<evidence type="ECO:0000313" key="1">
    <source>
        <dbReference type="EMBL" id="VBB15436.1"/>
    </source>
</evidence>
<keyword evidence="2" id="KW-1185">Reference proteome</keyword>
<dbReference type="RefSeq" id="WP_122170782.1">
    <property type="nucleotide sequence ID" value="NZ_LR025743.1"/>
</dbReference>
<dbReference type="Proteomes" id="UP000268684">
    <property type="component" value="Chromosome II"/>
</dbReference>
<reference evidence="1 2" key="1">
    <citation type="submission" date="2017-11" db="EMBL/GenBank/DDBJ databases">
        <authorList>
            <person name="Seth-Smith MB H."/>
        </authorList>
    </citation>
    <scope>NUCLEOTIDE SEQUENCE [LARGE SCALE GENOMIC DNA]</scope>
    <source>
        <strain evidence="1">E</strain>
    </source>
</reference>
<dbReference type="GeneID" id="71058050"/>
<dbReference type="AlphaFoldDB" id="A0AAJ5T764"/>
<name>A0AAJ5T764_9BURK</name>
<accession>A0AAJ5T764</accession>
<protein>
    <submittedName>
        <fullName evidence="1">Uncharacterized protein</fullName>
    </submittedName>
</protein>
<gene>
    <name evidence="1" type="ORF">BSTAB16_5632</name>
</gene>